<proteinExistence type="predicted"/>
<dbReference type="InterPro" id="IPR000182">
    <property type="entry name" value="GNAT_dom"/>
</dbReference>
<dbReference type="PANTHER" id="PTHR42791">
    <property type="entry name" value="GNAT FAMILY ACETYLTRANSFERASE"/>
    <property type="match status" value="1"/>
</dbReference>
<comment type="caution">
    <text evidence="2">The sequence shown here is derived from an EMBL/GenBank/DDBJ whole genome shotgun (WGS) entry which is preliminary data.</text>
</comment>
<accession>A0A072PBP3</accession>
<dbReference type="SUPFAM" id="SSF55729">
    <property type="entry name" value="Acyl-CoA N-acyltransferases (Nat)"/>
    <property type="match status" value="1"/>
</dbReference>
<dbReference type="EMBL" id="AMGV01000004">
    <property type="protein sequence ID" value="KEF57534.1"/>
    <property type="molecule type" value="Genomic_DNA"/>
</dbReference>
<name>A0A072PBP3_9EURO</name>
<dbReference type="InterPro" id="IPR052523">
    <property type="entry name" value="Trichothecene_AcTrans"/>
</dbReference>
<dbReference type="PROSITE" id="PS51186">
    <property type="entry name" value="GNAT"/>
    <property type="match status" value="1"/>
</dbReference>
<dbReference type="Proteomes" id="UP000027920">
    <property type="component" value="Unassembled WGS sequence"/>
</dbReference>
<dbReference type="RefSeq" id="XP_013260124.1">
    <property type="nucleotide sequence ID" value="XM_013404670.1"/>
</dbReference>
<feature type="domain" description="N-acetyltransferase" evidence="1">
    <location>
        <begin position="129"/>
        <end position="281"/>
    </location>
</feature>
<gene>
    <name evidence="2" type="ORF">A1O9_05451</name>
</gene>
<protein>
    <recommendedName>
        <fullName evidence="1">N-acetyltransferase domain-containing protein</fullName>
    </recommendedName>
</protein>
<dbReference type="Gene3D" id="3.40.630.30">
    <property type="match status" value="1"/>
</dbReference>
<organism evidence="2 3">
    <name type="scientific">Exophiala aquamarina CBS 119918</name>
    <dbReference type="NCBI Taxonomy" id="1182545"/>
    <lineage>
        <taxon>Eukaryota</taxon>
        <taxon>Fungi</taxon>
        <taxon>Dikarya</taxon>
        <taxon>Ascomycota</taxon>
        <taxon>Pezizomycotina</taxon>
        <taxon>Eurotiomycetes</taxon>
        <taxon>Chaetothyriomycetidae</taxon>
        <taxon>Chaetothyriales</taxon>
        <taxon>Herpotrichiellaceae</taxon>
        <taxon>Exophiala</taxon>
    </lineage>
</organism>
<dbReference type="GeneID" id="25280377"/>
<dbReference type="Pfam" id="PF13508">
    <property type="entry name" value="Acetyltransf_7"/>
    <property type="match status" value="1"/>
</dbReference>
<dbReference type="STRING" id="1182545.A0A072PBP3"/>
<sequence>MPVRPATKADLPIMAAIMAASFGPDPLFQVMFPHQSQHPEAFLQAFEEYLWLSWYDYGRCLLVSYHKTSTEASQSQQYGKTEEKARETEPLLFRNARLIVRKNQVLTGVAELERVGRGWEHIYGIWGLLDPRLLIRPLLAAFYTFRRRVYGNEAAAQATRDNPSPLTYWNFLPSIIPFSSPFFSAPHRQRHWSLETLAIHPDHQGKGYGNKLVKEALQVAKTDPVGDFPVCVIAADGKEGFYEKCGFRHPVGRLSETIDASGGANPLRANGVGGGAVLWTR</sequence>
<keyword evidence="3" id="KW-1185">Reference proteome</keyword>
<dbReference type="OrthoDB" id="2744543at2759"/>
<evidence type="ECO:0000313" key="3">
    <source>
        <dbReference type="Proteomes" id="UP000027920"/>
    </source>
</evidence>
<evidence type="ECO:0000313" key="2">
    <source>
        <dbReference type="EMBL" id="KEF57534.1"/>
    </source>
</evidence>
<dbReference type="PANTHER" id="PTHR42791:SF1">
    <property type="entry name" value="N-ACETYLTRANSFERASE DOMAIN-CONTAINING PROTEIN"/>
    <property type="match status" value="1"/>
</dbReference>
<dbReference type="AlphaFoldDB" id="A0A072PBP3"/>
<dbReference type="HOGENOM" id="CLU_060131_3_1_1"/>
<reference evidence="2 3" key="1">
    <citation type="submission" date="2013-03" db="EMBL/GenBank/DDBJ databases">
        <title>The Genome Sequence of Exophiala aquamarina CBS 119918.</title>
        <authorList>
            <consortium name="The Broad Institute Genomics Platform"/>
            <person name="Cuomo C."/>
            <person name="de Hoog S."/>
            <person name="Gorbushina A."/>
            <person name="Walker B."/>
            <person name="Young S.K."/>
            <person name="Zeng Q."/>
            <person name="Gargeya S."/>
            <person name="Fitzgerald M."/>
            <person name="Haas B."/>
            <person name="Abouelleil A."/>
            <person name="Allen A.W."/>
            <person name="Alvarado L."/>
            <person name="Arachchi H.M."/>
            <person name="Berlin A.M."/>
            <person name="Chapman S.B."/>
            <person name="Gainer-Dewar J."/>
            <person name="Goldberg J."/>
            <person name="Griggs A."/>
            <person name="Gujja S."/>
            <person name="Hansen M."/>
            <person name="Howarth C."/>
            <person name="Imamovic A."/>
            <person name="Ireland A."/>
            <person name="Larimer J."/>
            <person name="McCowan C."/>
            <person name="Murphy C."/>
            <person name="Pearson M."/>
            <person name="Poon T.W."/>
            <person name="Priest M."/>
            <person name="Roberts A."/>
            <person name="Saif S."/>
            <person name="Shea T."/>
            <person name="Sisk P."/>
            <person name="Sykes S."/>
            <person name="Wortman J."/>
            <person name="Nusbaum C."/>
            <person name="Birren B."/>
        </authorList>
    </citation>
    <scope>NUCLEOTIDE SEQUENCE [LARGE SCALE GENOMIC DNA]</scope>
    <source>
        <strain evidence="2 3">CBS 119918</strain>
    </source>
</reference>
<evidence type="ECO:0000259" key="1">
    <source>
        <dbReference type="PROSITE" id="PS51186"/>
    </source>
</evidence>
<dbReference type="GO" id="GO:0016747">
    <property type="term" value="F:acyltransferase activity, transferring groups other than amino-acyl groups"/>
    <property type="evidence" value="ECO:0007669"/>
    <property type="project" value="InterPro"/>
</dbReference>
<dbReference type="VEuPathDB" id="FungiDB:A1O9_05451"/>
<dbReference type="InterPro" id="IPR016181">
    <property type="entry name" value="Acyl_CoA_acyltransferase"/>
</dbReference>
<dbReference type="CDD" id="cd04301">
    <property type="entry name" value="NAT_SF"/>
    <property type="match status" value="1"/>
</dbReference>